<keyword evidence="1" id="KW-0326">Glycosidase</keyword>
<dbReference type="GO" id="GO:0005975">
    <property type="term" value="P:carbohydrate metabolic process"/>
    <property type="evidence" value="ECO:0007669"/>
    <property type="project" value="InterPro"/>
</dbReference>
<dbReference type="Gene3D" id="1.50.10.10">
    <property type="match status" value="1"/>
</dbReference>
<proteinExistence type="inferred from homology"/>
<dbReference type="InterPro" id="IPR006775">
    <property type="entry name" value="GH116_catalytic"/>
</dbReference>
<dbReference type="GO" id="GO:0008422">
    <property type="term" value="F:beta-glucosidase activity"/>
    <property type="evidence" value="ECO:0007669"/>
    <property type="project" value="TreeGrafter"/>
</dbReference>
<evidence type="ECO:0000313" key="5">
    <source>
        <dbReference type="Proteomes" id="UP000887569"/>
    </source>
</evidence>
<dbReference type="EC" id="3.2.1.45" evidence="1"/>
<evidence type="ECO:0000259" key="3">
    <source>
        <dbReference type="Pfam" id="PF04685"/>
    </source>
</evidence>
<dbReference type="WBParaSite" id="PgB05_g046_t01">
    <property type="protein sequence ID" value="PgB05_g046_t01"/>
    <property type="gene ID" value="PgB05_g046"/>
</dbReference>
<dbReference type="InterPro" id="IPR008928">
    <property type="entry name" value="6-hairpin_glycosidase_sf"/>
</dbReference>
<dbReference type="PIRSF" id="PIRSF028944">
    <property type="entry name" value="Beta_gluc_GBA2"/>
    <property type="match status" value="1"/>
</dbReference>
<keyword evidence="1" id="KW-0378">Hydrolase</keyword>
<keyword evidence="2" id="KW-1133">Transmembrane helix</keyword>
<reference evidence="6" key="1">
    <citation type="submission" date="2022-11" db="UniProtKB">
        <authorList>
            <consortium name="WormBaseParasite"/>
        </authorList>
    </citation>
    <scope>IDENTIFICATION</scope>
</reference>
<name>A0A914ZJ71_PARUN</name>
<organism evidence="5 6">
    <name type="scientific">Parascaris univalens</name>
    <name type="common">Nematode worm</name>
    <dbReference type="NCBI Taxonomy" id="6257"/>
    <lineage>
        <taxon>Eukaryota</taxon>
        <taxon>Metazoa</taxon>
        <taxon>Ecdysozoa</taxon>
        <taxon>Nematoda</taxon>
        <taxon>Chromadorea</taxon>
        <taxon>Rhabditida</taxon>
        <taxon>Spirurina</taxon>
        <taxon>Ascaridomorpha</taxon>
        <taxon>Ascaridoidea</taxon>
        <taxon>Ascarididae</taxon>
        <taxon>Parascaris</taxon>
    </lineage>
</organism>
<dbReference type="InterPro" id="IPR012341">
    <property type="entry name" value="6hp_glycosidase-like_sf"/>
</dbReference>
<keyword evidence="2" id="KW-0812">Transmembrane</keyword>
<dbReference type="AlphaFoldDB" id="A0A914ZJ71"/>
<evidence type="ECO:0000256" key="2">
    <source>
        <dbReference type="SAM" id="Phobius"/>
    </source>
</evidence>
<comment type="catalytic activity">
    <reaction evidence="1">
        <text>a beta-D-glucosyl-(1&lt;-&gt;1')-N-acylsphing-4-enine + H2O = an N-acylsphing-4-enine + D-glucose</text>
        <dbReference type="Rhea" id="RHEA:13269"/>
        <dbReference type="ChEBI" id="CHEBI:4167"/>
        <dbReference type="ChEBI" id="CHEBI:15377"/>
        <dbReference type="ChEBI" id="CHEBI:22801"/>
        <dbReference type="ChEBI" id="CHEBI:52639"/>
        <dbReference type="EC" id="3.2.1.45"/>
    </reaction>
</comment>
<comment type="similarity">
    <text evidence="1">Belongs to the non-lysosomal glucosylceramidase family.</text>
</comment>
<protein>
    <recommendedName>
        <fullName evidence="1">Non-lysosomal glucosylceramidase</fullName>
        <shortName evidence="1">NLGase</shortName>
        <ecNumber evidence="1">3.2.1.45</ecNumber>
    </recommendedName>
</protein>
<evidence type="ECO:0000256" key="1">
    <source>
        <dbReference type="PIRNR" id="PIRNR028944"/>
    </source>
</evidence>
<feature type="domain" description="Glycosyl-hydrolase family 116 N-terminal" evidence="4">
    <location>
        <begin position="83"/>
        <end position="386"/>
    </location>
</feature>
<evidence type="ECO:0000259" key="4">
    <source>
        <dbReference type="Pfam" id="PF12215"/>
    </source>
</evidence>
<sequence>MFSFKNSLKMISAALDGPGWKVRGDFIAPESHARGRFFPRMRHLFKFLPLLVRFVVYTIVLWWRRRRVFINIFQVMKSKPFYGVPCGGIGSGAIGRDFRGGFCKYSLIPGIVEQNVECIKANQFIISVRRASDCECVYQKVLSCVPHPTNPLASWDFRFPAQNICYRGLYPRSWTQYEIPELDIVLICRQISPIIPHDYKDTCLPVSLFVWSVQNLSSNDYEISLVFTFRNGTGNRTSEKESLCRAEEFLHGKCSGIKLQHSISALEVCYALGISNGDKISISKARFNPDSSGENIWKPLIANGNFSQKNERSEGELDLGVAICAQFPTKCKSSAEVEFVLAWDMPVVKFGGGRRQYRRRYAGFFPDASKRVEQMCSHALMSRIEWEKKIDAWQQTILSDDSLPDWYKSALFNESYFLTDGGTCWFEYDDEWRSTERQMSDESAKYFKEFGRFAYLEAWEYYMLNTYDVHFYSSFALLENWPLIELVIQLDFADQVLASCDHKSVNINESTRTEVKRLGRLPHDLGNPMDEPWLHLNAYALNDTSEWKDLNLKFVLMCYRDYEKIVKIHFDGDDVMKVCLLRRFYDLSSGIIADAKVWDVDGDDLIENAGQPDQTYDVWSMHGSSAYCGGLWLCALECVRRMALALGEVVDAQKFASKLNNARKAYERKLWNGKYFDFDEHSTDHKSIMADQLCGFWFMCITDGKVDDEIITRQQICSSLKTIFEYNVEKFANGQLGPVNAMMPSGVVDSTGIQSEEVWGGVAYALASFHLLVEENELAFKTAEGWHRSCWERYGLQYQTPEAINESSYYRAIGYMRPLAIWAMQSALDARHNKRQ</sequence>
<evidence type="ECO:0000313" key="6">
    <source>
        <dbReference type="WBParaSite" id="PgB05_g046_t01"/>
    </source>
</evidence>
<dbReference type="InterPro" id="IPR014551">
    <property type="entry name" value="B_Glucosidase_GBA2-typ"/>
</dbReference>
<keyword evidence="1 2" id="KW-0472">Membrane</keyword>
<dbReference type="GO" id="GO:0016020">
    <property type="term" value="C:membrane"/>
    <property type="evidence" value="ECO:0007669"/>
    <property type="project" value="InterPro"/>
</dbReference>
<comment type="function">
    <text evidence="1">Non-lysosomal glucosylceramidase that catalyzes the hydrolysis of glucosylceramide (GlcCer) to free glucose and ceramide.</text>
</comment>
<dbReference type="Pfam" id="PF04685">
    <property type="entry name" value="DUF608"/>
    <property type="match status" value="1"/>
</dbReference>
<keyword evidence="1" id="KW-0443">Lipid metabolism</keyword>
<dbReference type="PANTHER" id="PTHR12654">
    <property type="entry name" value="BILE ACID BETA-GLUCOSIDASE-RELATED"/>
    <property type="match status" value="1"/>
</dbReference>
<feature type="transmembrane region" description="Helical" evidence="2">
    <location>
        <begin position="44"/>
        <end position="63"/>
    </location>
</feature>
<keyword evidence="5" id="KW-1185">Reference proteome</keyword>
<dbReference type="SUPFAM" id="SSF48208">
    <property type="entry name" value="Six-hairpin glycosidases"/>
    <property type="match status" value="1"/>
</dbReference>
<dbReference type="GO" id="GO:0004348">
    <property type="term" value="F:glucosylceramidase activity"/>
    <property type="evidence" value="ECO:0007669"/>
    <property type="project" value="UniProtKB-EC"/>
</dbReference>
<dbReference type="InterPro" id="IPR052566">
    <property type="entry name" value="Non-lysos_glucosylceramidase"/>
</dbReference>
<feature type="domain" description="Glycosyl-hydrolase family 116 catalytic region" evidence="3">
    <location>
        <begin position="451"/>
        <end position="824"/>
    </location>
</feature>
<dbReference type="InterPro" id="IPR024462">
    <property type="entry name" value="GH116_N"/>
</dbReference>
<dbReference type="Pfam" id="PF12215">
    <property type="entry name" value="Glyco_hydr_116N"/>
    <property type="match status" value="1"/>
</dbReference>
<dbReference type="GO" id="GO:0006680">
    <property type="term" value="P:glucosylceramide catabolic process"/>
    <property type="evidence" value="ECO:0007669"/>
    <property type="project" value="InterPro"/>
</dbReference>
<dbReference type="Proteomes" id="UP000887569">
    <property type="component" value="Unplaced"/>
</dbReference>
<dbReference type="PANTHER" id="PTHR12654:SF0">
    <property type="entry name" value="NON-LYSOSOMAL GLUCOSYLCERAMIDASE"/>
    <property type="match status" value="1"/>
</dbReference>
<accession>A0A914ZJ71</accession>